<proteinExistence type="predicted"/>
<evidence type="ECO:0000313" key="2">
    <source>
        <dbReference type="Proteomes" id="UP001196413"/>
    </source>
</evidence>
<gene>
    <name evidence="1" type="ORF">KIN20_018693</name>
</gene>
<dbReference type="EMBL" id="JAHQIW010003720">
    <property type="protein sequence ID" value="KAJ1359875.1"/>
    <property type="molecule type" value="Genomic_DNA"/>
</dbReference>
<accession>A0AAD5QSA8</accession>
<keyword evidence="2" id="KW-1185">Reference proteome</keyword>
<comment type="caution">
    <text evidence="1">The sequence shown here is derived from an EMBL/GenBank/DDBJ whole genome shotgun (WGS) entry which is preliminary data.</text>
</comment>
<dbReference type="AlphaFoldDB" id="A0AAD5QSA8"/>
<sequence>MALVPWRSSACRPLMQAVDNISKLKKESYFQNSLSHQFQAQEDKMSTCLTPFVGERSSFIHIFVFQYGSDIVFKSRNRTTEQRKHFQIKTLSDCFVNEA</sequence>
<organism evidence="1 2">
    <name type="scientific">Parelaphostrongylus tenuis</name>
    <name type="common">Meningeal worm</name>
    <dbReference type="NCBI Taxonomy" id="148309"/>
    <lineage>
        <taxon>Eukaryota</taxon>
        <taxon>Metazoa</taxon>
        <taxon>Ecdysozoa</taxon>
        <taxon>Nematoda</taxon>
        <taxon>Chromadorea</taxon>
        <taxon>Rhabditida</taxon>
        <taxon>Rhabditina</taxon>
        <taxon>Rhabditomorpha</taxon>
        <taxon>Strongyloidea</taxon>
        <taxon>Metastrongylidae</taxon>
        <taxon>Parelaphostrongylus</taxon>
    </lineage>
</organism>
<reference evidence="1" key="1">
    <citation type="submission" date="2021-06" db="EMBL/GenBank/DDBJ databases">
        <title>Parelaphostrongylus tenuis whole genome reference sequence.</title>
        <authorList>
            <person name="Garwood T.J."/>
            <person name="Larsen P.A."/>
            <person name="Fountain-Jones N.M."/>
            <person name="Garbe J.R."/>
            <person name="Macchietto M.G."/>
            <person name="Kania S.A."/>
            <person name="Gerhold R.W."/>
            <person name="Richards J.E."/>
            <person name="Wolf T.M."/>
        </authorList>
    </citation>
    <scope>NUCLEOTIDE SEQUENCE</scope>
    <source>
        <strain evidence="1">MNPRO001-30</strain>
        <tissue evidence="1">Meninges</tissue>
    </source>
</reference>
<protein>
    <submittedName>
        <fullName evidence="1">Uncharacterized protein</fullName>
    </submittedName>
</protein>
<evidence type="ECO:0000313" key="1">
    <source>
        <dbReference type="EMBL" id="KAJ1359875.1"/>
    </source>
</evidence>
<name>A0AAD5QSA8_PARTN</name>
<dbReference type="Proteomes" id="UP001196413">
    <property type="component" value="Unassembled WGS sequence"/>
</dbReference>